<dbReference type="AlphaFoldDB" id="A0A088RMT9"/>
<dbReference type="VEuPathDB" id="TriTrypDB:LPMP_180270"/>
<feature type="coiled-coil region" evidence="1">
    <location>
        <begin position="11"/>
        <end position="45"/>
    </location>
</feature>
<evidence type="ECO:0000256" key="2">
    <source>
        <dbReference type="SAM" id="MobiDB-lite"/>
    </source>
</evidence>
<dbReference type="eggNOG" id="ENOG502QWT1">
    <property type="taxonomic scope" value="Eukaryota"/>
</dbReference>
<reference evidence="3 4" key="1">
    <citation type="journal article" date="2015" name="Sci. Rep.">
        <title>The genome of Leishmania panamensis: insights into genomics of the L. (Viannia) subgenus.</title>
        <authorList>
            <person name="Llanes A."/>
            <person name="Restrepo C.M."/>
            <person name="Vecchio G.D."/>
            <person name="Anguizola F.J."/>
            <person name="Lleonart R."/>
        </authorList>
    </citation>
    <scope>NUCLEOTIDE SEQUENCE [LARGE SCALE GENOMIC DNA]</scope>
    <source>
        <strain evidence="3 4">MHOM/PA/94/PSC-1</strain>
    </source>
</reference>
<dbReference type="EMBL" id="CP009387">
    <property type="protein sequence ID" value="AIN97208.1"/>
    <property type="molecule type" value="Genomic_DNA"/>
</dbReference>
<evidence type="ECO:0000313" key="4">
    <source>
        <dbReference type="Proteomes" id="UP000063063"/>
    </source>
</evidence>
<name>A0A088RMT9_LEIPA</name>
<dbReference type="OrthoDB" id="272836at2759"/>
<dbReference type="GeneID" id="22573917"/>
<dbReference type="Proteomes" id="UP000063063">
    <property type="component" value="Chromosome 18"/>
</dbReference>
<keyword evidence="4" id="KW-1185">Reference proteome</keyword>
<sequence length="705" mass="76092">MSALTTVTELRQQLEAERDAHAATMARLAEQIQTFQAVLTEQQEAFTDLITRVTNLRVAKGECMAAQATGHTPNMTFNTGSDLLDGLLYSLQSKLEDPTSSVTTSVLQKLEGAALEALTPYEAGRISSLFTSNTSAVRTTGLLVLFPNDVRGVRQWARKHLSSCASCAARQAQQPAWTPYRYDSKGTGFAAAPKLRGIPNKYYHHVALSLLQERSIADRMETENQLVIMRTTVLAHVQSAKTRQPLADAAATCAQMTRILQAFLVEAVAELRNTIRTSAPWNSATNPNSEFSAAVEIFLHMVQPRVQVQPVRQAAVSTTGAPCTLLQIEATVSVPLHVSALAPLLGLLADPVQRGYVIEHVLTPLAQRLGDALGSGDLAARYTAIGLQFFDGLYRIAAHQGLTETAGSRSGGLSTNRQLPTSSPGAKDGKGRTLEQLYVILQALAVFGTSVDVEFITPHAPASQVEPKQDAKKSALRLARALLLQFAAPSPLRVPPGDDPDSTNMTIKVSRAPTTFLGILNRTFSSNHRLPSTSRSTALDAFMSPKSKISLGLKLFSELVVEVYRPYHPCTGVILAVENGVGGRPRASACVPVIDLPPDVVAANVRVATYVAQRLQGLQELETSTVIEEEGQLEREGKALLQRVASALQQAAPAERLCREWAAAEITIEGVPQVCVDVVVPFRMTEVDVQSATKPLLYLHVVYSS</sequence>
<accession>A0A088RMT9</accession>
<feature type="compositionally biased region" description="Polar residues" evidence="2">
    <location>
        <begin position="405"/>
        <end position="424"/>
    </location>
</feature>
<dbReference type="KEGG" id="lpan:LPMP_180270"/>
<dbReference type="VEuPathDB" id="TriTrypDB:LPAL13_180007700"/>
<organism evidence="3 4">
    <name type="scientific">Leishmania panamensis</name>
    <dbReference type="NCBI Taxonomy" id="5679"/>
    <lineage>
        <taxon>Eukaryota</taxon>
        <taxon>Discoba</taxon>
        <taxon>Euglenozoa</taxon>
        <taxon>Kinetoplastea</taxon>
        <taxon>Metakinetoplastina</taxon>
        <taxon>Trypanosomatida</taxon>
        <taxon>Trypanosomatidae</taxon>
        <taxon>Leishmaniinae</taxon>
        <taxon>Leishmania</taxon>
        <taxon>Leishmania guyanensis species complex</taxon>
    </lineage>
</organism>
<keyword evidence="1" id="KW-0175">Coiled coil</keyword>
<dbReference type="RefSeq" id="XP_010697861.1">
    <property type="nucleotide sequence ID" value="XM_010699559.1"/>
</dbReference>
<protein>
    <submittedName>
        <fullName evidence="3">Uncharacterized protein</fullName>
    </submittedName>
</protein>
<evidence type="ECO:0000313" key="3">
    <source>
        <dbReference type="EMBL" id="AIN97208.1"/>
    </source>
</evidence>
<feature type="region of interest" description="Disordered" evidence="2">
    <location>
        <begin position="405"/>
        <end position="430"/>
    </location>
</feature>
<gene>
    <name evidence="3" type="ORF">LPMP_180270</name>
</gene>
<proteinExistence type="predicted"/>
<evidence type="ECO:0000256" key="1">
    <source>
        <dbReference type="SAM" id="Coils"/>
    </source>
</evidence>